<proteinExistence type="predicted"/>
<name>A0A5J4NB50_9TREM</name>
<dbReference type="EMBL" id="QNGE01004599">
    <property type="protein sequence ID" value="KAA3672727.1"/>
    <property type="molecule type" value="Genomic_DNA"/>
</dbReference>
<evidence type="ECO:0000256" key="3">
    <source>
        <dbReference type="ARBA" id="ARBA00022722"/>
    </source>
</evidence>
<keyword evidence="4" id="KW-0255">Endonuclease</keyword>
<feature type="compositionally biased region" description="Basic and acidic residues" evidence="7">
    <location>
        <begin position="18"/>
        <end position="36"/>
    </location>
</feature>
<keyword evidence="3" id="KW-0540">Nuclease</keyword>
<dbReference type="GO" id="GO:0016787">
    <property type="term" value="F:hydrolase activity"/>
    <property type="evidence" value="ECO:0007669"/>
    <property type="project" value="UniProtKB-KW"/>
</dbReference>
<evidence type="ECO:0000256" key="7">
    <source>
        <dbReference type="SAM" id="MobiDB-lite"/>
    </source>
</evidence>
<protein>
    <recommendedName>
        <fullName evidence="8">Reverse transcriptase RNase H-like domain-containing protein</fullName>
    </recommendedName>
</protein>
<keyword evidence="1" id="KW-0808">Transferase</keyword>
<comment type="caution">
    <text evidence="9">The sequence shown here is derived from an EMBL/GenBank/DDBJ whole genome shotgun (WGS) entry which is preliminary data.</text>
</comment>
<dbReference type="Pfam" id="PF17917">
    <property type="entry name" value="RT_RNaseH"/>
    <property type="match status" value="1"/>
</dbReference>
<keyword evidence="5" id="KW-0378">Hydrolase</keyword>
<dbReference type="InterPro" id="IPR041373">
    <property type="entry name" value="RT_RNaseH"/>
</dbReference>
<feature type="domain" description="Reverse transcriptase RNase H-like" evidence="8">
    <location>
        <begin position="4"/>
        <end position="83"/>
    </location>
</feature>
<dbReference type="GO" id="GO:0003964">
    <property type="term" value="F:RNA-directed DNA polymerase activity"/>
    <property type="evidence" value="ECO:0007669"/>
    <property type="project" value="UniProtKB-KW"/>
</dbReference>
<dbReference type="GO" id="GO:0004519">
    <property type="term" value="F:endonuclease activity"/>
    <property type="evidence" value="ECO:0007669"/>
    <property type="project" value="UniProtKB-KW"/>
</dbReference>
<evidence type="ECO:0000313" key="10">
    <source>
        <dbReference type="Proteomes" id="UP000324629"/>
    </source>
</evidence>
<dbReference type="AlphaFoldDB" id="A0A5J4NB50"/>
<evidence type="ECO:0000256" key="4">
    <source>
        <dbReference type="ARBA" id="ARBA00022759"/>
    </source>
</evidence>
<feature type="region of interest" description="Disordered" evidence="7">
    <location>
        <begin position="17"/>
        <end position="36"/>
    </location>
</feature>
<dbReference type="SUPFAM" id="SSF56672">
    <property type="entry name" value="DNA/RNA polymerases"/>
    <property type="match status" value="1"/>
</dbReference>
<evidence type="ECO:0000256" key="5">
    <source>
        <dbReference type="ARBA" id="ARBA00022801"/>
    </source>
</evidence>
<accession>A0A5J4NB50</accession>
<reference evidence="9 10" key="1">
    <citation type="journal article" date="2019" name="Gigascience">
        <title>Whole-genome sequence of the oriental lung fluke Paragonimus westermani.</title>
        <authorList>
            <person name="Oey H."/>
            <person name="Zakrzewski M."/>
            <person name="Narain K."/>
            <person name="Devi K.R."/>
            <person name="Agatsuma T."/>
            <person name="Nawaratna S."/>
            <person name="Gobert G.N."/>
            <person name="Jones M.K."/>
            <person name="Ragan M.A."/>
            <person name="McManus D.P."/>
            <person name="Krause L."/>
        </authorList>
    </citation>
    <scope>NUCLEOTIDE SEQUENCE [LARGE SCALE GENOMIC DNA]</scope>
    <source>
        <strain evidence="9 10">IND2009</strain>
    </source>
</reference>
<dbReference type="Proteomes" id="UP000324629">
    <property type="component" value="Unassembled WGS sequence"/>
</dbReference>
<keyword evidence="6" id="KW-0695">RNA-directed DNA polymerase</keyword>
<evidence type="ECO:0000256" key="1">
    <source>
        <dbReference type="ARBA" id="ARBA00022679"/>
    </source>
</evidence>
<organism evidence="9 10">
    <name type="scientific">Paragonimus westermani</name>
    <dbReference type="NCBI Taxonomy" id="34504"/>
    <lineage>
        <taxon>Eukaryota</taxon>
        <taxon>Metazoa</taxon>
        <taxon>Spiralia</taxon>
        <taxon>Lophotrochozoa</taxon>
        <taxon>Platyhelminthes</taxon>
        <taxon>Trematoda</taxon>
        <taxon>Digenea</taxon>
        <taxon>Plagiorchiida</taxon>
        <taxon>Troglotremata</taxon>
        <taxon>Troglotrematidae</taxon>
        <taxon>Paragonimus</taxon>
    </lineage>
</organism>
<evidence type="ECO:0000313" key="9">
    <source>
        <dbReference type="EMBL" id="KAA3672727.1"/>
    </source>
</evidence>
<keyword evidence="2" id="KW-0548">Nucleotidyltransferase</keyword>
<keyword evidence="10" id="KW-1185">Reference proteome</keyword>
<evidence type="ECO:0000259" key="8">
    <source>
        <dbReference type="Pfam" id="PF17917"/>
    </source>
</evidence>
<evidence type="ECO:0000256" key="2">
    <source>
        <dbReference type="ARBA" id="ARBA00022695"/>
    </source>
</evidence>
<sequence>MMSLSASNKEINAMISHKFPDGEEKEITHGDRSTVFHERKHSQIKKQVLATSFAERTFRKKLHLQNFFLSTDHKSLFAVFDLRERIA</sequence>
<gene>
    <name evidence="9" type="ORF">DEA37_0000675</name>
</gene>
<evidence type="ECO:0000256" key="6">
    <source>
        <dbReference type="ARBA" id="ARBA00022918"/>
    </source>
</evidence>
<dbReference type="InterPro" id="IPR043502">
    <property type="entry name" value="DNA/RNA_pol_sf"/>
</dbReference>